<dbReference type="PANTHER" id="PTHR43201:SF32">
    <property type="entry name" value="2-SUCCINYLBENZOATE--COA LIGASE, CHLOROPLASTIC_PEROXISOMAL"/>
    <property type="match status" value="1"/>
</dbReference>
<sequence length="512" mass="54665">MTATSHDPNLAAAFRRQVAIDAAAPALVIDDDVWTRGELAAKANGAINRLLGLGLQAGDRVIAQYDTSADDVALAVAAAHLGLVLVPVPKRLGTLEINHLMQRSHASLFAFHGAAPPAGIRPPDGARTASTASITAQDDTVTSAPVACTDVDRSEVALIGVTSGSTGQPKGVMHSWEAVDWAAERMRALSNAQPGESILVTGAGAGAPGFTFFTYLGLTRGLTIVRAGHWDPVAVLRLADKHRCVWTTMVPTMLYMLLEAREEALGVDGRLTHMRSATLGGSYISADLIQRARNDLGVEVLRMYAMAECMAHSSNLLSHDEADRDVMDGAPGPDSELVVLDHDLRPLPPGEIGEVAMRGPSLLKGYLADPAEMERLLSPDGYFCSGDLGKITDDGFVQIVGRKKDLIIRGGYNIDPAEVEELIRKHDAVAKVIVVGYPDEKYGERACAVVEVQPGREFDFDTMVAHLIGTGLSKEKLPERLELLDELPLSPDGKILRGKVQKFVADESPALA</sequence>
<feature type="domain" description="AMP-dependent synthetase/ligase" evidence="1">
    <location>
        <begin position="14"/>
        <end position="367"/>
    </location>
</feature>
<evidence type="ECO:0000313" key="4">
    <source>
        <dbReference type="Proteomes" id="UP001335729"/>
    </source>
</evidence>
<dbReference type="Pfam" id="PF13193">
    <property type="entry name" value="AMP-binding_C"/>
    <property type="match status" value="1"/>
</dbReference>
<accession>A0ABU7MVC9</accession>
<dbReference type="SUPFAM" id="SSF56801">
    <property type="entry name" value="Acetyl-CoA synthetase-like"/>
    <property type="match status" value="1"/>
</dbReference>
<dbReference type="InterPro" id="IPR025110">
    <property type="entry name" value="AMP-bd_C"/>
</dbReference>
<dbReference type="Gene3D" id="3.40.50.12780">
    <property type="entry name" value="N-terminal domain of ligase-like"/>
    <property type="match status" value="1"/>
</dbReference>
<feature type="domain" description="AMP-binding enzyme C-terminal" evidence="2">
    <location>
        <begin position="418"/>
        <end position="494"/>
    </location>
</feature>
<dbReference type="InterPro" id="IPR042099">
    <property type="entry name" value="ANL_N_sf"/>
</dbReference>
<dbReference type="EMBL" id="JAZDUE010000011">
    <property type="protein sequence ID" value="MEE4024280.1"/>
    <property type="molecule type" value="Genomic_DNA"/>
</dbReference>
<keyword evidence="4" id="KW-1185">Reference proteome</keyword>
<evidence type="ECO:0000259" key="2">
    <source>
        <dbReference type="Pfam" id="PF13193"/>
    </source>
</evidence>
<reference evidence="3 4" key="1">
    <citation type="submission" date="2024-01" db="EMBL/GenBank/DDBJ databases">
        <title>Draft genome sequence of Gordonia sp. PKS22-38.</title>
        <authorList>
            <person name="Suphannarot A."/>
            <person name="Mingma R."/>
        </authorList>
    </citation>
    <scope>NUCLEOTIDE SEQUENCE [LARGE SCALE GENOMIC DNA]</scope>
    <source>
        <strain evidence="3 4">PKS22-38</strain>
    </source>
</reference>
<dbReference type="InterPro" id="IPR000873">
    <property type="entry name" value="AMP-dep_synth/lig_dom"/>
</dbReference>
<dbReference type="Pfam" id="PF00501">
    <property type="entry name" value="AMP-binding"/>
    <property type="match status" value="1"/>
</dbReference>
<protein>
    <submittedName>
        <fullName evidence="3">Class I adenylate-forming enzyme family protein</fullName>
    </submittedName>
</protein>
<evidence type="ECO:0000259" key="1">
    <source>
        <dbReference type="Pfam" id="PF00501"/>
    </source>
</evidence>
<organism evidence="3 4">
    <name type="scientific">Gordonia prachuapensis</name>
    <dbReference type="NCBI Taxonomy" id="3115651"/>
    <lineage>
        <taxon>Bacteria</taxon>
        <taxon>Bacillati</taxon>
        <taxon>Actinomycetota</taxon>
        <taxon>Actinomycetes</taxon>
        <taxon>Mycobacteriales</taxon>
        <taxon>Gordoniaceae</taxon>
        <taxon>Gordonia</taxon>
    </lineage>
</organism>
<evidence type="ECO:0000313" key="3">
    <source>
        <dbReference type="EMBL" id="MEE4024280.1"/>
    </source>
</evidence>
<dbReference type="InterPro" id="IPR045851">
    <property type="entry name" value="AMP-bd_C_sf"/>
</dbReference>
<comment type="caution">
    <text evidence="3">The sequence shown here is derived from an EMBL/GenBank/DDBJ whole genome shotgun (WGS) entry which is preliminary data.</text>
</comment>
<dbReference type="Gene3D" id="3.30.300.30">
    <property type="match status" value="1"/>
</dbReference>
<gene>
    <name evidence="3" type="ORF">V1Y59_14435</name>
</gene>
<proteinExistence type="predicted"/>
<name>A0ABU7MVC9_9ACTN</name>
<dbReference type="Proteomes" id="UP001335729">
    <property type="component" value="Unassembled WGS sequence"/>
</dbReference>
<dbReference type="RefSeq" id="WP_330505660.1">
    <property type="nucleotide sequence ID" value="NZ_JAZDUE010000011.1"/>
</dbReference>
<dbReference type="PANTHER" id="PTHR43201">
    <property type="entry name" value="ACYL-COA SYNTHETASE"/>
    <property type="match status" value="1"/>
</dbReference>